<name>E9G6P5_DAPPU</name>
<proteinExistence type="predicted"/>
<dbReference type="AlphaFoldDB" id="E9G6P5"/>
<accession>E9G6P5</accession>
<gene>
    <name evidence="1" type="ORF">DAPPUDRAFT_99086</name>
</gene>
<dbReference type="EMBL" id="GL732533">
    <property type="protein sequence ID" value="EFX85156.1"/>
    <property type="molecule type" value="Genomic_DNA"/>
</dbReference>
<reference evidence="1 2" key="1">
    <citation type="journal article" date="2011" name="Science">
        <title>The ecoresponsive genome of Daphnia pulex.</title>
        <authorList>
            <person name="Colbourne J.K."/>
            <person name="Pfrender M.E."/>
            <person name="Gilbert D."/>
            <person name="Thomas W.K."/>
            <person name="Tucker A."/>
            <person name="Oakley T.H."/>
            <person name="Tokishita S."/>
            <person name="Aerts A."/>
            <person name="Arnold G.J."/>
            <person name="Basu M.K."/>
            <person name="Bauer D.J."/>
            <person name="Caceres C.E."/>
            <person name="Carmel L."/>
            <person name="Casola C."/>
            <person name="Choi J.H."/>
            <person name="Detter J.C."/>
            <person name="Dong Q."/>
            <person name="Dusheyko S."/>
            <person name="Eads B.D."/>
            <person name="Frohlich T."/>
            <person name="Geiler-Samerotte K.A."/>
            <person name="Gerlach D."/>
            <person name="Hatcher P."/>
            <person name="Jogdeo S."/>
            <person name="Krijgsveld J."/>
            <person name="Kriventseva E.V."/>
            <person name="Kultz D."/>
            <person name="Laforsch C."/>
            <person name="Lindquist E."/>
            <person name="Lopez J."/>
            <person name="Manak J.R."/>
            <person name="Muller J."/>
            <person name="Pangilinan J."/>
            <person name="Patwardhan R.P."/>
            <person name="Pitluck S."/>
            <person name="Pritham E.J."/>
            <person name="Rechtsteiner A."/>
            <person name="Rho M."/>
            <person name="Rogozin I.B."/>
            <person name="Sakarya O."/>
            <person name="Salamov A."/>
            <person name="Schaack S."/>
            <person name="Shapiro H."/>
            <person name="Shiga Y."/>
            <person name="Skalitzky C."/>
            <person name="Smith Z."/>
            <person name="Souvorov A."/>
            <person name="Sung W."/>
            <person name="Tang Z."/>
            <person name="Tsuchiya D."/>
            <person name="Tu H."/>
            <person name="Vos H."/>
            <person name="Wang M."/>
            <person name="Wolf Y.I."/>
            <person name="Yamagata H."/>
            <person name="Yamada T."/>
            <person name="Ye Y."/>
            <person name="Shaw J.R."/>
            <person name="Andrews J."/>
            <person name="Crease T.J."/>
            <person name="Tang H."/>
            <person name="Lucas S.M."/>
            <person name="Robertson H.M."/>
            <person name="Bork P."/>
            <person name="Koonin E.V."/>
            <person name="Zdobnov E.M."/>
            <person name="Grigoriev I.V."/>
            <person name="Lynch M."/>
            <person name="Boore J.L."/>
        </authorList>
    </citation>
    <scope>NUCLEOTIDE SEQUENCE [LARGE SCALE GENOMIC DNA]</scope>
</reference>
<evidence type="ECO:0000313" key="1">
    <source>
        <dbReference type="EMBL" id="EFX85156.1"/>
    </source>
</evidence>
<dbReference type="InParanoid" id="E9G6P5"/>
<protein>
    <submittedName>
        <fullName evidence="1">Uncharacterized protein</fullName>
    </submittedName>
</protein>
<organism evidence="1 2">
    <name type="scientific">Daphnia pulex</name>
    <name type="common">Water flea</name>
    <dbReference type="NCBI Taxonomy" id="6669"/>
    <lineage>
        <taxon>Eukaryota</taxon>
        <taxon>Metazoa</taxon>
        <taxon>Ecdysozoa</taxon>
        <taxon>Arthropoda</taxon>
        <taxon>Crustacea</taxon>
        <taxon>Branchiopoda</taxon>
        <taxon>Diplostraca</taxon>
        <taxon>Cladocera</taxon>
        <taxon>Anomopoda</taxon>
        <taxon>Daphniidae</taxon>
        <taxon>Daphnia</taxon>
    </lineage>
</organism>
<keyword evidence="2" id="KW-1185">Reference proteome</keyword>
<evidence type="ECO:0000313" key="2">
    <source>
        <dbReference type="Proteomes" id="UP000000305"/>
    </source>
</evidence>
<dbReference type="Proteomes" id="UP000000305">
    <property type="component" value="Unassembled WGS sequence"/>
</dbReference>
<sequence length="186" mass="19025">MFLSLGCTEREPEWLVDARLDKNPGERFDKAVAAVVAAVASGCCGPVAGRNRTPSRDEAGNDAAVAVADGVAAAAADGVVAGAADGGGGGGGAVVVVVAAGVGGGVQRWSPSPNFDSRLLRHRTPRRLRKASQQLLGVVAGADGVAGPQPTNRNRAPFLPFRSASGRPTSCTLLKFQKQNKRKNEI</sequence>
<dbReference type="KEGG" id="dpx:DAPPUDRAFT_99086"/>
<dbReference type="HOGENOM" id="CLU_1462740_0_0_1"/>